<evidence type="ECO:0000256" key="5">
    <source>
        <dbReference type="ARBA" id="ARBA00012749"/>
    </source>
</evidence>
<dbReference type="PROSITE" id="PS00105">
    <property type="entry name" value="AA_TRANSFER_CLASS_1"/>
    <property type="match status" value="1"/>
</dbReference>
<dbReference type="InterPro" id="IPR015424">
    <property type="entry name" value="PyrdxlP-dep_Trfase"/>
</dbReference>
<comment type="subunit">
    <text evidence="4 13">Homodimer.</text>
</comment>
<evidence type="ECO:0000259" key="15">
    <source>
        <dbReference type="Pfam" id="PF00155"/>
    </source>
</evidence>
<evidence type="ECO:0000256" key="11">
    <source>
        <dbReference type="ARBA" id="ARBA00023232"/>
    </source>
</evidence>
<dbReference type="InterPro" id="IPR005957">
    <property type="entry name" value="Tyrosine_aminoTrfase"/>
</dbReference>
<evidence type="ECO:0000256" key="7">
    <source>
        <dbReference type="ARBA" id="ARBA00022576"/>
    </source>
</evidence>
<keyword evidence="9" id="KW-0828">Tyrosine catabolism</keyword>
<protein>
    <recommendedName>
        <fullName evidence="6 13">Tyrosine aminotransferase</fullName>
        <shortName evidence="13">TAT</shortName>
        <ecNumber evidence="5 13">2.6.1.5</ecNumber>
    </recommendedName>
</protein>
<dbReference type="InterPro" id="IPR015422">
    <property type="entry name" value="PyrdxlP-dep_Trfase_small"/>
</dbReference>
<dbReference type="InterPro" id="IPR015421">
    <property type="entry name" value="PyrdxlP-dep_Trfase_major"/>
</dbReference>
<dbReference type="GO" id="GO:0004838">
    <property type="term" value="F:L-tyrosine-2-oxoglutarate transaminase activity"/>
    <property type="evidence" value="ECO:0007669"/>
    <property type="project" value="UniProtKB-UniRule"/>
</dbReference>
<evidence type="ECO:0000313" key="16">
    <source>
        <dbReference type="EMBL" id="KAJ8954388.1"/>
    </source>
</evidence>
<name>A0AAV8YU17_9CUCU</name>
<dbReference type="InterPro" id="IPR005958">
    <property type="entry name" value="TyrNic_aminoTrfase"/>
</dbReference>
<dbReference type="GO" id="GO:0006572">
    <property type="term" value="P:L-tyrosine catabolic process"/>
    <property type="evidence" value="ECO:0007669"/>
    <property type="project" value="UniProtKB-KW"/>
</dbReference>
<dbReference type="Gene3D" id="3.40.640.10">
    <property type="entry name" value="Type I PLP-dependent aspartate aminotransferase-like (Major domain)"/>
    <property type="match status" value="1"/>
</dbReference>
<evidence type="ECO:0000256" key="12">
    <source>
        <dbReference type="ARBA" id="ARBA00047798"/>
    </source>
</evidence>
<keyword evidence="10 13" id="KW-0663">Pyridoxal phosphate</keyword>
<dbReference type="Gene3D" id="3.90.1150.10">
    <property type="entry name" value="Aspartate Aminotransferase, domain 1"/>
    <property type="match status" value="2"/>
</dbReference>
<evidence type="ECO:0000256" key="10">
    <source>
        <dbReference type="ARBA" id="ARBA00022898"/>
    </source>
</evidence>
<keyword evidence="11" id="KW-0585">Phenylalanine catabolism</keyword>
<evidence type="ECO:0000256" key="4">
    <source>
        <dbReference type="ARBA" id="ARBA00011738"/>
    </source>
</evidence>
<gene>
    <name evidence="16" type="ORF">NQ318_011061</name>
</gene>
<evidence type="ECO:0000256" key="6">
    <source>
        <dbReference type="ARBA" id="ARBA00015959"/>
    </source>
</evidence>
<evidence type="ECO:0000256" key="2">
    <source>
        <dbReference type="ARBA" id="ARBA00005203"/>
    </source>
</evidence>
<evidence type="ECO:0000313" key="17">
    <source>
        <dbReference type="Proteomes" id="UP001162162"/>
    </source>
</evidence>
<keyword evidence="7" id="KW-0032">Aminotransferase</keyword>
<keyword evidence="8" id="KW-0808">Transferase</keyword>
<dbReference type="EMBL" id="JAPWTK010000048">
    <property type="protein sequence ID" value="KAJ8954388.1"/>
    <property type="molecule type" value="Genomic_DNA"/>
</dbReference>
<dbReference type="EC" id="2.6.1.5" evidence="5 13"/>
<dbReference type="SUPFAM" id="SSF53383">
    <property type="entry name" value="PLP-dependent transferases"/>
    <property type="match status" value="1"/>
</dbReference>
<dbReference type="NCBIfam" id="TIGR01264">
    <property type="entry name" value="tyr_amTase_E"/>
    <property type="match status" value="1"/>
</dbReference>
<accession>A0AAV8YU17</accession>
<dbReference type="PIRSF" id="PIRSF000517">
    <property type="entry name" value="Tyr_transaminase"/>
    <property type="match status" value="1"/>
</dbReference>
<evidence type="ECO:0000256" key="13">
    <source>
        <dbReference type="PIRNR" id="PIRNR000517"/>
    </source>
</evidence>
<comment type="pathway">
    <text evidence="2 13">Amino-acid degradation; L-phenylalanine degradation; acetoacetate and fumarate from L-phenylalanine: step 2/6.</text>
</comment>
<evidence type="ECO:0000256" key="3">
    <source>
        <dbReference type="ARBA" id="ARBA00007441"/>
    </source>
</evidence>
<dbReference type="PRINTS" id="PR00753">
    <property type="entry name" value="ACCSYNTHASE"/>
</dbReference>
<dbReference type="PANTHER" id="PTHR45744:SF2">
    <property type="entry name" value="TYROSINE AMINOTRANSFERASE"/>
    <property type="match status" value="1"/>
</dbReference>
<dbReference type="GO" id="GO:0030170">
    <property type="term" value="F:pyridoxal phosphate binding"/>
    <property type="evidence" value="ECO:0007669"/>
    <property type="project" value="InterPro"/>
</dbReference>
<dbReference type="InterPro" id="IPR004838">
    <property type="entry name" value="NHTrfase_class1_PyrdxlP-BS"/>
</dbReference>
<evidence type="ECO:0000256" key="1">
    <source>
        <dbReference type="ARBA" id="ARBA00001933"/>
    </source>
</evidence>
<evidence type="ECO:0000256" key="14">
    <source>
        <dbReference type="PIRSR" id="PIRSR000517-1"/>
    </source>
</evidence>
<dbReference type="PANTHER" id="PTHR45744">
    <property type="entry name" value="TYROSINE AMINOTRANSFERASE"/>
    <property type="match status" value="1"/>
</dbReference>
<dbReference type="AlphaFoldDB" id="A0AAV8YU17"/>
<comment type="function">
    <text evidence="13">Transaminase involved in tyrosine breakdown. Converts tyrosine to p-hydroxyphenylpyruvate.</text>
</comment>
<keyword evidence="17" id="KW-1185">Reference proteome</keyword>
<organism evidence="16 17">
    <name type="scientific">Aromia moschata</name>
    <dbReference type="NCBI Taxonomy" id="1265417"/>
    <lineage>
        <taxon>Eukaryota</taxon>
        <taxon>Metazoa</taxon>
        <taxon>Ecdysozoa</taxon>
        <taxon>Arthropoda</taxon>
        <taxon>Hexapoda</taxon>
        <taxon>Insecta</taxon>
        <taxon>Pterygota</taxon>
        <taxon>Neoptera</taxon>
        <taxon>Endopterygota</taxon>
        <taxon>Coleoptera</taxon>
        <taxon>Polyphaga</taxon>
        <taxon>Cucujiformia</taxon>
        <taxon>Chrysomeloidea</taxon>
        <taxon>Cerambycidae</taxon>
        <taxon>Cerambycinae</taxon>
        <taxon>Callichromatini</taxon>
        <taxon>Aromia</taxon>
    </lineage>
</organism>
<comment type="similarity">
    <text evidence="3 13">Belongs to the class-I pyridoxal-phosphate-dependent aminotransferase family.</text>
</comment>
<comment type="cofactor">
    <cofactor evidence="1 13 14">
        <name>pyridoxal 5'-phosphate</name>
        <dbReference type="ChEBI" id="CHEBI:597326"/>
    </cofactor>
</comment>
<dbReference type="NCBIfam" id="TIGR01265">
    <property type="entry name" value="tyr_nico_aTase"/>
    <property type="match status" value="1"/>
</dbReference>
<dbReference type="Proteomes" id="UP001162162">
    <property type="component" value="Unassembled WGS sequence"/>
</dbReference>
<comment type="caution">
    <text evidence="16">The sequence shown here is derived from an EMBL/GenBank/DDBJ whole genome shotgun (WGS) entry which is preliminary data.</text>
</comment>
<feature type="domain" description="Aminotransferase class I/classII large" evidence="15">
    <location>
        <begin position="66"/>
        <end position="396"/>
    </location>
</feature>
<dbReference type="CDD" id="cd00609">
    <property type="entry name" value="AAT_like"/>
    <property type="match status" value="1"/>
</dbReference>
<dbReference type="Pfam" id="PF00155">
    <property type="entry name" value="Aminotran_1_2"/>
    <property type="match status" value="1"/>
</dbReference>
<sequence>MLDHKLQEKSKSSHCSVIEGKPEVWKVEPSTTAKNCKNFIRDIVDNLDLKPNPEKPVIALSIVSDGDPTVYGNLKPSEETIQAVINIIEEGCCNGYAPSVGYENAREAVSEYLSHDGVDVSPRDVILCSGCSSSIEHCITALADGSKNHNILIPRPGFPIYRTLAESIGVSVRYYNLLPENNWEVDLLHLESQIDQNTSAIVLNNPSNPCGSVFSEEHLQDILEIAYRRRVPVIADEIYEQLVFPGEKFVSAASLNSHVPILVCGGLAKRFLVPGWRLGWIVVHDEVGAFEHIRKALVCLSQRTIGSNTLIQGALPGILRNTPQNFHDELIETLLRNAQVSYEGLQQAKGLSPFMPQGTMYMIVEIQMRKFPMFQSGLEFAQKMMEEESVFCLPGEANVENRKREEHSAKKTTGFCESTVKDSKMLIYNCFAIPGFMRIVLTIPEDLLREACVRIAEFCNRHYAN</sequence>
<feature type="modified residue" description="N6-(pyridoxal phosphate)lysine" evidence="14">
    <location>
        <position position="269"/>
    </location>
</feature>
<dbReference type="InterPro" id="IPR004839">
    <property type="entry name" value="Aminotransferase_I/II_large"/>
</dbReference>
<proteinExistence type="inferred from homology"/>
<reference evidence="16" key="1">
    <citation type="journal article" date="2023" name="Insect Mol. Biol.">
        <title>Genome sequencing provides insights into the evolution of gene families encoding plant cell wall-degrading enzymes in longhorned beetles.</title>
        <authorList>
            <person name="Shin N.R."/>
            <person name="Okamura Y."/>
            <person name="Kirsch R."/>
            <person name="Pauchet Y."/>
        </authorList>
    </citation>
    <scope>NUCLEOTIDE SEQUENCE</scope>
    <source>
        <strain evidence="16">AMC_N1</strain>
    </source>
</reference>
<comment type="catalytic activity">
    <reaction evidence="12 13">
        <text>L-tyrosine + 2-oxoglutarate = 3-(4-hydroxyphenyl)pyruvate + L-glutamate</text>
        <dbReference type="Rhea" id="RHEA:15093"/>
        <dbReference type="ChEBI" id="CHEBI:16810"/>
        <dbReference type="ChEBI" id="CHEBI:29985"/>
        <dbReference type="ChEBI" id="CHEBI:36242"/>
        <dbReference type="ChEBI" id="CHEBI:58315"/>
        <dbReference type="EC" id="2.6.1.5"/>
    </reaction>
</comment>
<dbReference type="GO" id="GO:0006559">
    <property type="term" value="P:L-phenylalanine catabolic process"/>
    <property type="evidence" value="ECO:0007669"/>
    <property type="project" value="UniProtKB-UniRule"/>
</dbReference>
<evidence type="ECO:0000256" key="9">
    <source>
        <dbReference type="ARBA" id="ARBA00022878"/>
    </source>
</evidence>
<evidence type="ECO:0000256" key="8">
    <source>
        <dbReference type="ARBA" id="ARBA00022679"/>
    </source>
</evidence>